<accession>A0ACC7S8I9</accession>
<dbReference type="Proteomes" id="UP001517388">
    <property type="component" value="Unassembled WGS sequence"/>
</dbReference>
<protein>
    <submittedName>
        <fullName evidence="1">Uncharacterized protein</fullName>
    </submittedName>
</protein>
<gene>
    <name evidence="1" type="ORF">FJR39_13550</name>
</gene>
<comment type="caution">
    <text evidence="1">The sequence shown here is derived from an EMBL/GenBank/DDBJ whole genome shotgun (WGS) entry which is preliminary data.</text>
</comment>
<proteinExistence type="predicted"/>
<evidence type="ECO:0000313" key="1">
    <source>
        <dbReference type="EMBL" id="MTJ44149.1"/>
    </source>
</evidence>
<sequence length="399" mass="47254">MILDKRRELLENFIVDNEDLEELEAKLAEFNIFEAIGVVRQEIRHSNFLAFLLDPSQNHRLDDIFLKRFLKRVLLETDNPTDTNNAKISPVDIDIADLTDSEIRREWQNIDILIRSPRNKLICAIENKIDSGEHSNQLERYQNIIDIEYKNYRKILIYLTPEGSLSSENNWRIYSYSQVVEIIDSICKSYKSTIGADIYTLMTHYSTLIRRHIVSDSEIAELCRKIYFKHRQALDLIIEHRPDLQSEIAVEIKKLLNPLIESNEIFADFWNKGWISFGAKDWENKSGSREMICFVIENLPGSLIMIVQLRSIEDKEIRQKIFDLLQEQDHSKILKKTKLNRKYMTIYNRQILNKIDYEDGDIENIFKKIQDFWEDFIKNDFVSIEKIISENIEVILKDN</sequence>
<evidence type="ECO:0000313" key="2">
    <source>
        <dbReference type="Proteomes" id="UP001517388"/>
    </source>
</evidence>
<name>A0ACC7S8I9_DOLFA</name>
<keyword evidence="2" id="KW-1185">Reference proteome</keyword>
<dbReference type="EMBL" id="VILF01000003">
    <property type="protein sequence ID" value="MTJ44149.1"/>
    <property type="molecule type" value="Genomic_DNA"/>
</dbReference>
<organism evidence="1 2">
    <name type="scientific">Dolichospermum flos-aquae UHCC 0037</name>
    <dbReference type="NCBI Taxonomy" id="2590026"/>
    <lineage>
        <taxon>Bacteria</taxon>
        <taxon>Bacillati</taxon>
        <taxon>Cyanobacteriota</taxon>
        <taxon>Cyanophyceae</taxon>
        <taxon>Nostocales</taxon>
        <taxon>Aphanizomenonaceae</taxon>
        <taxon>Dolichospermum</taxon>
    </lineage>
</organism>
<reference evidence="2" key="1">
    <citation type="journal article" date="2020" name="Toxins">
        <title>Phylogenomic Analysis of Secondary Metabolism in the Toxic Cyanobacterial Genera Anabaena, Dolichospermum and Aphanizomenon.</title>
        <authorList>
            <person name="Oesterholm J."/>
            <person name="Popin R.V."/>
            <person name="Fewer D.P."/>
            <person name="Sivonen K."/>
        </authorList>
    </citation>
    <scope>NUCLEOTIDE SEQUENCE [LARGE SCALE GENOMIC DNA]</scope>
    <source>
        <strain evidence="2">UHCC 0037</strain>
    </source>
</reference>